<dbReference type="RefSeq" id="WP_006367380.1">
    <property type="nucleotide sequence ID" value="NZ_AASE01000040.1"/>
</dbReference>
<protein>
    <recommendedName>
        <fullName evidence="4">Periplasmic heavy metal sensor</fullName>
    </recommendedName>
</protein>
<comment type="caution">
    <text evidence="2">The sequence shown here is derived from an EMBL/GenBank/DDBJ whole genome shotgun (WGS) entry which is preliminary data.</text>
</comment>
<reference evidence="2 3" key="2">
    <citation type="submission" date="2006-07" db="EMBL/GenBank/DDBJ databases">
        <title>Sequencing of the draft genome and assembly of Chlorobium ferroxidans DSM 13031.</title>
        <authorList>
            <consortium name="US DOE Joint Genome Institute (JGI-PGF)"/>
            <person name="Copeland A."/>
            <person name="Lucas S."/>
            <person name="Lapidus A."/>
            <person name="Barry K."/>
            <person name="Glavina del Rio T."/>
            <person name="Dalin E."/>
            <person name="Tice H."/>
            <person name="Bruce D."/>
            <person name="Pitluck S."/>
            <person name="Richardson P."/>
        </authorList>
    </citation>
    <scope>NUCLEOTIDE SEQUENCE [LARGE SCALE GENOMIC DNA]</scope>
    <source>
        <strain evidence="2 3">DSM 13031</strain>
    </source>
</reference>
<sequence>MNFLTSKRVVTTLVVFLVLLNIALLGFLWRQKSCTLQPAGTGARQFHRQNPFTLPLGLSESQTVSFQQLRQKHFRKVQPDMETIGVLKKQLVEEALNDKPDSGRISTLAAKIGSHQASIERELALHFYELAKICKPEQRDSLKKVLDRISTRRFSGSRDRGGFNHPTGQGRFHTEGQGGPR</sequence>
<dbReference type="InterPro" id="IPR025961">
    <property type="entry name" value="Metal_resist"/>
</dbReference>
<accession>Q0YP05</accession>
<dbReference type="AlphaFoldDB" id="Q0YP05"/>
<dbReference type="EMBL" id="AASE01000040">
    <property type="protein sequence ID" value="EAT58020.1"/>
    <property type="molecule type" value="Genomic_DNA"/>
</dbReference>
<evidence type="ECO:0000313" key="2">
    <source>
        <dbReference type="EMBL" id="EAT58020.1"/>
    </source>
</evidence>
<evidence type="ECO:0000256" key="1">
    <source>
        <dbReference type="SAM" id="MobiDB-lite"/>
    </source>
</evidence>
<dbReference type="Gene3D" id="1.20.120.1490">
    <property type="match status" value="1"/>
</dbReference>
<dbReference type="OrthoDB" id="595025at2"/>
<name>Q0YP05_9CHLB</name>
<organism evidence="2 3">
    <name type="scientific">Chlorobium ferrooxidans DSM 13031</name>
    <dbReference type="NCBI Taxonomy" id="377431"/>
    <lineage>
        <taxon>Bacteria</taxon>
        <taxon>Pseudomonadati</taxon>
        <taxon>Chlorobiota</taxon>
        <taxon>Chlorobiia</taxon>
        <taxon>Chlorobiales</taxon>
        <taxon>Chlorobiaceae</taxon>
        <taxon>Chlorobium/Pelodictyon group</taxon>
        <taxon>Chlorobium</taxon>
    </lineage>
</organism>
<feature type="region of interest" description="Disordered" evidence="1">
    <location>
        <begin position="154"/>
        <end position="181"/>
    </location>
</feature>
<gene>
    <name evidence="2" type="ORF">CferDRAFT_0040</name>
</gene>
<keyword evidence="3" id="KW-1185">Reference proteome</keyword>
<evidence type="ECO:0008006" key="4">
    <source>
        <dbReference type="Google" id="ProtNLM"/>
    </source>
</evidence>
<evidence type="ECO:0000313" key="3">
    <source>
        <dbReference type="Proteomes" id="UP000004162"/>
    </source>
</evidence>
<reference evidence="2 3" key="1">
    <citation type="submission" date="2006-07" db="EMBL/GenBank/DDBJ databases">
        <title>Annotation of the draft genome assembly of Chlorobium ferroxidans DSM 13031.</title>
        <authorList>
            <consortium name="US DOE Joint Genome Institute (JGI-ORNL)"/>
            <person name="Larimer F."/>
            <person name="Land M."/>
            <person name="Hauser L."/>
        </authorList>
    </citation>
    <scope>NUCLEOTIDE SEQUENCE [LARGE SCALE GENOMIC DNA]</scope>
    <source>
        <strain evidence="2 3">DSM 13031</strain>
    </source>
</reference>
<proteinExistence type="predicted"/>
<dbReference type="Pfam" id="PF13801">
    <property type="entry name" value="Metal_resist"/>
    <property type="match status" value="1"/>
</dbReference>
<dbReference type="Proteomes" id="UP000004162">
    <property type="component" value="Unassembled WGS sequence"/>
</dbReference>